<dbReference type="AlphaFoldDB" id="A0A229VZ39"/>
<proteinExistence type="predicted"/>
<evidence type="ECO:0000313" key="2">
    <source>
        <dbReference type="EMBL" id="OXN00862.1"/>
    </source>
</evidence>
<feature type="compositionally biased region" description="Low complexity" evidence="1">
    <location>
        <begin position="24"/>
        <end position="45"/>
    </location>
</feature>
<protein>
    <submittedName>
        <fullName evidence="2">Uncharacterized protein</fullName>
    </submittedName>
</protein>
<accession>A0A229VZ39</accession>
<feature type="region of interest" description="Disordered" evidence="1">
    <location>
        <begin position="24"/>
        <end position="51"/>
    </location>
</feature>
<name>A0A229VZ39_9BIFI</name>
<sequence length="328" mass="36706">MPSIHALMRFIIISVSKAPHCAIQRASSKAQRSSRTAPRTPPITRRSSHATHHATLIARHSSRVTHRMSLIACHSSHVTHRTPPTTHHTPLIAHHSSCDTHRTPLITHRSSRTAHRTSLITRHFTTHRSSRVTHRISQHQPHVGARLTPTHSPPAQTKPRRRTLFSQREIPEIRNSQHETPVAALPRLPFDAANRRFSRFSDAADHDASATDTNTPIPRHFGASNTRIRLFGASNSRKSGKKRDFGAPKSGYSRIVTICPRCVRILAQFGSHNEFGSRNETPATIVHAHNVSFRLPSFRAVAFRLPSFPNDDLMRGPTRAPHPNVPST</sequence>
<comment type="caution">
    <text evidence="2">The sequence shown here is derived from an EMBL/GenBank/DDBJ whole genome shotgun (WGS) entry which is preliminary data.</text>
</comment>
<evidence type="ECO:0000256" key="1">
    <source>
        <dbReference type="SAM" id="MobiDB-lite"/>
    </source>
</evidence>
<organism evidence="2 3">
    <name type="scientific">Bifidobacterium vansinderenii</name>
    <dbReference type="NCBI Taxonomy" id="1984871"/>
    <lineage>
        <taxon>Bacteria</taxon>
        <taxon>Bacillati</taxon>
        <taxon>Actinomycetota</taxon>
        <taxon>Actinomycetes</taxon>
        <taxon>Bifidobacteriales</taxon>
        <taxon>Bifidobacteriaceae</taxon>
        <taxon>Bifidobacterium</taxon>
    </lineage>
</organism>
<reference evidence="2 3" key="1">
    <citation type="submission" date="2017-05" db="EMBL/GenBank/DDBJ databases">
        <title>Bifidobacterium vansinderenii sp. nov.</title>
        <authorList>
            <person name="Lugli G.A."/>
            <person name="Duranti S."/>
            <person name="Mangifesta M."/>
        </authorList>
    </citation>
    <scope>NUCLEOTIDE SEQUENCE [LARGE SCALE GENOMIC DNA]</scope>
    <source>
        <strain evidence="2 3">Tam10B</strain>
    </source>
</reference>
<evidence type="ECO:0000313" key="3">
    <source>
        <dbReference type="Proteomes" id="UP000215433"/>
    </source>
</evidence>
<dbReference type="Proteomes" id="UP000215433">
    <property type="component" value="Unassembled WGS sequence"/>
</dbReference>
<feature type="region of interest" description="Disordered" evidence="1">
    <location>
        <begin position="138"/>
        <end position="162"/>
    </location>
</feature>
<dbReference type="EMBL" id="NEWD01000007">
    <property type="protein sequence ID" value="OXN00862.1"/>
    <property type="molecule type" value="Genomic_DNA"/>
</dbReference>
<gene>
    <name evidence="2" type="ORF">Tam10B_0818</name>
</gene>
<keyword evidence="3" id="KW-1185">Reference proteome</keyword>